<dbReference type="PANTHER" id="PTHR30523">
    <property type="entry name" value="PHOSPHOENOLPYRUVATE CARBOXYLASE"/>
    <property type="match status" value="1"/>
</dbReference>
<dbReference type="InterPro" id="IPR015813">
    <property type="entry name" value="Pyrv/PenolPyrv_kinase-like_dom"/>
</dbReference>
<dbReference type="GO" id="GO:0006099">
    <property type="term" value="P:tricarboxylic acid cycle"/>
    <property type="evidence" value="ECO:0007669"/>
    <property type="project" value="InterPro"/>
</dbReference>
<dbReference type="EMBL" id="PDEM01000033">
    <property type="protein sequence ID" value="PHZ83223.1"/>
    <property type="molecule type" value="Genomic_DNA"/>
</dbReference>
<dbReference type="SUPFAM" id="SSF51621">
    <property type="entry name" value="Phosphoenolpyruvate/pyruvate domain"/>
    <property type="match status" value="1"/>
</dbReference>
<dbReference type="AlphaFoldDB" id="A0A2G4YLM8"/>
<dbReference type="GO" id="GO:0008964">
    <property type="term" value="F:phosphoenolpyruvate carboxylase activity"/>
    <property type="evidence" value="ECO:0007669"/>
    <property type="project" value="InterPro"/>
</dbReference>
<comment type="caution">
    <text evidence="3">The sequence shown here is derived from an EMBL/GenBank/DDBJ whole genome shotgun (WGS) entry which is preliminary data.</text>
</comment>
<evidence type="ECO:0000313" key="4">
    <source>
        <dbReference type="Proteomes" id="UP000229730"/>
    </source>
</evidence>
<name>A0A2G4YLM8_9PROT</name>
<dbReference type="OrthoDB" id="9758461at2"/>
<organism evidence="3 4">
    <name type="scientific">Paremcibacter congregatus</name>
    <dbReference type="NCBI Taxonomy" id="2043170"/>
    <lineage>
        <taxon>Bacteria</taxon>
        <taxon>Pseudomonadati</taxon>
        <taxon>Pseudomonadota</taxon>
        <taxon>Alphaproteobacteria</taxon>
        <taxon>Emcibacterales</taxon>
        <taxon>Emcibacteraceae</taxon>
        <taxon>Paremcibacter</taxon>
    </lineage>
</organism>
<reference evidence="3 4" key="1">
    <citation type="submission" date="2017-10" db="EMBL/GenBank/DDBJ databases">
        <title>Frigbacter circumglobatus gen. nov. sp. nov., isolated from sediment cultured in situ.</title>
        <authorList>
            <person name="Zhao Z."/>
        </authorList>
    </citation>
    <scope>NUCLEOTIDE SEQUENCE [LARGE SCALE GENOMIC DNA]</scope>
    <source>
        <strain evidence="3 4">ZYL</strain>
    </source>
</reference>
<gene>
    <name evidence="3" type="ORF">CRD36_16745</name>
</gene>
<proteinExistence type="predicted"/>
<evidence type="ECO:0000256" key="2">
    <source>
        <dbReference type="ARBA" id="ARBA00022419"/>
    </source>
</evidence>
<comment type="function">
    <text evidence="1">Forms oxaloacetate, a four-carbon dicarboxylic acid source for the tricarboxylic acid cycle.</text>
</comment>
<protein>
    <recommendedName>
        <fullName evidence="2">Phosphoenolpyruvate carboxylase</fullName>
    </recommendedName>
</protein>
<dbReference type="PANTHER" id="PTHR30523:SF6">
    <property type="entry name" value="PHOSPHOENOLPYRUVATE CARBOXYLASE"/>
    <property type="match status" value="1"/>
</dbReference>
<dbReference type="Proteomes" id="UP000229730">
    <property type="component" value="Unassembled WGS sequence"/>
</dbReference>
<dbReference type="Pfam" id="PF00311">
    <property type="entry name" value="PEPcase"/>
    <property type="match status" value="1"/>
</dbReference>
<dbReference type="GO" id="GO:0015977">
    <property type="term" value="P:carbon fixation"/>
    <property type="evidence" value="ECO:0007669"/>
    <property type="project" value="InterPro"/>
</dbReference>
<sequence>MPDQSAASPSNTIESLVEQLDACRQLSRETPLINPYQQLSYRLLKQIKAGDMPAGEIETMLDELSANSFVSRGRRAKAYLQETDADKNRTSLKTCLTALTVDRDFAEFQAQVDRELAGIVITGHPTFGFSHDQYDLVAGLIDGSLSEEEALTRIKSCEGRPDSGLTLAYEFNQSVTALLNLQDAIGRLYEVAVEVARATYPADWKAIELKLVSAASWVGFDVDGRDDITWMTSVKLRTQMALRQCEVYQNRWEKLLGASVVAEKLVRLGQQFADDLAVIPGDEAVDDSDSVRALGQHMARTRAGGENLPAAILADLDDLIAASLDDAQTQELIVFRAVFANFRAGISHVHFRLNAVQLHNAIRPMVALEKDPDDASSRRRYMTAASKLLGNITAETVGYETIQHEQTTAKRLFMIVAQFLKYIDPDTPIRFLIAESDTPFTVLAALCYAKLFGVEEHVDISPLFETDQALVRGAEVIEELLENPHYFAYVKKRKRLCIQAGYSDAGRYLGQVAAGLAIERLRIKVAMLWKKFDLDDVELVIFDTGGESCGRGAHPGGFGGRLNYMHTPEARRLMKRRGIRYKQEFSLQGGDGYLWLHTPDLAFATLSRVMENMLTPVSEAEDPFYDNTDWSLDFFLTVKGFNHGISQNPDFMRLISILGTDISYPSGSRMTIRQDEGVVSRRLEKLSQIRAIPNNMLLHQLGFLANSLGGIGIALSLDSHGFWKMYRKSPRLQHIMTLVVAALDVTDEDFLGAYTSLFRPRYWMHSASYEEESHDHNRMLRLAKMMEKHGVFEGLNRIELTLREDLMYLRDAVKARDVVEAPYALSGKERGHYTLLHVMRMALIQKIFLLITRIPRFRDHKGLSVDDLVMRILRFQVSPTLLLLREIFPLEGAYEIDPENPEKISFKSDDTHGYRYENKEIFDEIETTYEQIRKISQSLSAFIGALG</sequence>
<dbReference type="InParanoid" id="A0A2G4YLM8"/>
<keyword evidence="4" id="KW-1185">Reference proteome</keyword>
<evidence type="ECO:0000313" key="3">
    <source>
        <dbReference type="EMBL" id="PHZ83223.1"/>
    </source>
</evidence>
<evidence type="ECO:0000256" key="1">
    <source>
        <dbReference type="ARBA" id="ARBA00003670"/>
    </source>
</evidence>
<dbReference type="GO" id="GO:0005829">
    <property type="term" value="C:cytosol"/>
    <property type="evidence" value="ECO:0007669"/>
    <property type="project" value="TreeGrafter"/>
</dbReference>
<accession>A0A2G4YLM8</accession>
<dbReference type="RefSeq" id="WP_099475116.1">
    <property type="nucleotide sequence ID" value="NZ_CP041025.1"/>
</dbReference>
<dbReference type="InterPro" id="IPR021135">
    <property type="entry name" value="PEP_COase"/>
</dbReference>